<gene>
    <name evidence="4" type="ORF">METZ01_LOCUS56294</name>
</gene>
<protein>
    <recommendedName>
        <fullName evidence="5">Agmatinase</fullName>
    </recommendedName>
</protein>
<dbReference type="NCBIfam" id="TIGR01230">
    <property type="entry name" value="agmatinase"/>
    <property type="match status" value="1"/>
</dbReference>
<accession>A0A381SHB5</accession>
<reference evidence="4" key="1">
    <citation type="submission" date="2018-05" db="EMBL/GenBank/DDBJ databases">
        <authorList>
            <person name="Lanie J.A."/>
            <person name="Ng W.-L."/>
            <person name="Kazmierczak K.M."/>
            <person name="Andrzejewski T.M."/>
            <person name="Davidsen T.M."/>
            <person name="Wayne K.J."/>
            <person name="Tettelin H."/>
            <person name="Glass J.I."/>
            <person name="Rusch D."/>
            <person name="Podicherti R."/>
            <person name="Tsui H.-C.T."/>
            <person name="Winkler M.E."/>
        </authorList>
    </citation>
    <scope>NUCLEOTIDE SEQUENCE</scope>
</reference>
<keyword evidence="3" id="KW-0378">Hydrolase</keyword>
<evidence type="ECO:0000313" key="4">
    <source>
        <dbReference type="EMBL" id="SVA03440.1"/>
    </source>
</evidence>
<evidence type="ECO:0000256" key="3">
    <source>
        <dbReference type="ARBA" id="ARBA00022801"/>
    </source>
</evidence>
<dbReference type="PROSITE" id="PS01053">
    <property type="entry name" value="ARGINASE_1"/>
    <property type="match status" value="1"/>
</dbReference>
<proteinExistence type="inferred from homology"/>
<dbReference type="AlphaFoldDB" id="A0A381SHB5"/>
<dbReference type="PRINTS" id="PR00116">
    <property type="entry name" value="ARGINASE"/>
</dbReference>
<dbReference type="InterPro" id="IPR006035">
    <property type="entry name" value="Ureohydrolase"/>
</dbReference>
<dbReference type="EMBL" id="UINC01003110">
    <property type="protein sequence ID" value="SVA03440.1"/>
    <property type="molecule type" value="Genomic_DNA"/>
</dbReference>
<evidence type="ECO:0000256" key="1">
    <source>
        <dbReference type="ARBA" id="ARBA00009227"/>
    </source>
</evidence>
<evidence type="ECO:0008006" key="5">
    <source>
        <dbReference type="Google" id="ProtNLM"/>
    </source>
</evidence>
<sequence>MTEKKKYQPLDAMEYPRFEGIRTFMRLPHKSNLDEIDFATVGVPFDTGATFRVGARFGPAGIRDHSLLLRPYNPAQQIDIFEHCSGIDHGDLPIVPGYLRESHQMIKDGSQKIFNSRTTPIFMGGDHSISLPLLRAAKEEYGPLALIHFDAHSDLWHGYFDKKDTHGTPFRRALEEDLIDPARSSQIGLRGPLYDRHDAQMSAEAGLLAITGPELHRMGIAEAISRIKERVRTGPAYLTFDIDFVDPAYAPGTGTPEAGGFTGYDSLALVRGLTDIEFIGYDLVEVMPAYDPANITCLLAANIIYEFITLIALSKRDKL</sequence>
<dbReference type="SUPFAM" id="SSF52768">
    <property type="entry name" value="Arginase/deacetylase"/>
    <property type="match status" value="1"/>
</dbReference>
<dbReference type="CDD" id="cd11592">
    <property type="entry name" value="Agmatinase_PAH"/>
    <property type="match status" value="1"/>
</dbReference>
<dbReference type="InterPro" id="IPR005925">
    <property type="entry name" value="Agmatinase-rel"/>
</dbReference>
<dbReference type="PIRSF" id="PIRSF036979">
    <property type="entry name" value="Arginase"/>
    <property type="match status" value="1"/>
</dbReference>
<dbReference type="PANTHER" id="PTHR11358">
    <property type="entry name" value="ARGINASE/AGMATINASE"/>
    <property type="match status" value="1"/>
</dbReference>
<dbReference type="GO" id="GO:0008783">
    <property type="term" value="F:agmatinase activity"/>
    <property type="evidence" value="ECO:0007669"/>
    <property type="project" value="TreeGrafter"/>
</dbReference>
<name>A0A381SHB5_9ZZZZ</name>
<dbReference type="PROSITE" id="PS51409">
    <property type="entry name" value="ARGINASE_2"/>
    <property type="match status" value="1"/>
</dbReference>
<dbReference type="GO" id="GO:0033389">
    <property type="term" value="P:putrescine biosynthetic process from arginine, via agmatine"/>
    <property type="evidence" value="ECO:0007669"/>
    <property type="project" value="TreeGrafter"/>
</dbReference>
<dbReference type="GO" id="GO:0046872">
    <property type="term" value="F:metal ion binding"/>
    <property type="evidence" value="ECO:0007669"/>
    <property type="project" value="UniProtKB-KW"/>
</dbReference>
<organism evidence="4">
    <name type="scientific">marine metagenome</name>
    <dbReference type="NCBI Taxonomy" id="408172"/>
    <lineage>
        <taxon>unclassified sequences</taxon>
        <taxon>metagenomes</taxon>
        <taxon>ecological metagenomes</taxon>
    </lineage>
</organism>
<keyword evidence="2" id="KW-0479">Metal-binding</keyword>
<dbReference type="Pfam" id="PF00491">
    <property type="entry name" value="Arginase"/>
    <property type="match status" value="1"/>
</dbReference>
<dbReference type="InterPro" id="IPR023696">
    <property type="entry name" value="Ureohydrolase_dom_sf"/>
</dbReference>
<dbReference type="Gene3D" id="3.40.800.10">
    <property type="entry name" value="Ureohydrolase domain"/>
    <property type="match status" value="1"/>
</dbReference>
<comment type="similarity">
    <text evidence="1">Belongs to the arginase family. Agmatinase subfamily.</text>
</comment>
<evidence type="ECO:0000256" key="2">
    <source>
        <dbReference type="ARBA" id="ARBA00022723"/>
    </source>
</evidence>
<dbReference type="PANTHER" id="PTHR11358:SF26">
    <property type="entry name" value="GUANIDINO ACID HYDROLASE, MITOCHONDRIAL"/>
    <property type="match status" value="1"/>
</dbReference>
<dbReference type="InterPro" id="IPR020855">
    <property type="entry name" value="Ureohydrolase_Mn_BS"/>
</dbReference>